<dbReference type="Proteomes" id="UP000222106">
    <property type="component" value="Unassembled WGS sequence"/>
</dbReference>
<dbReference type="Gene3D" id="3.20.20.80">
    <property type="entry name" value="Glycosidases"/>
    <property type="match status" value="1"/>
</dbReference>
<evidence type="ECO:0000313" key="2">
    <source>
        <dbReference type="EMBL" id="PFG38674.1"/>
    </source>
</evidence>
<keyword evidence="3" id="KW-1185">Reference proteome</keyword>
<name>A0A2A9EIB9_9MICO</name>
<dbReference type="EMBL" id="PDJI01000004">
    <property type="protein sequence ID" value="PFG38674.1"/>
    <property type="molecule type" value="Genomic_DNA"/>
</dbReference>
<dbReference type="Pfam" id="PF13517">
    <property type="entry name" value="FG-GAP_3"/>
    <property type="match status" value="2"/>
</dbReference>
<evidence type="ECO:0000256" key="1">
    <source>
        <dbReference type="ARBA" id="ARBA00022729"/>
    </source>
</evidence>
<sequence length="541" mass="58021">MTLRGMTMLQRCGVSVGRRATGWLAAVALALLGLTPLLPAAPAAAATQYGHDISWPQCPAPDGFGLPMPPASSQFVVVGLTKGLAFTENLCLADQVAWVRSNGKPAHAYAMSTFPTTAQLATYRNAGPWRGTTRAAQLSNVGYAEATAAVASLNGVGWRPPVVWIDVEPRPAQPWPTATAQQRLENRYVVEGLMRGLREAGFSYGVYSYTSGWQDITGGWRLPAVPVWATAGRLDYPTEAADRCTQPSFSGGRVYLSQWYDDTRDYDRTCGAYAFTPLAVPPSSMTGSSSDLDGDWRNDVLARSGDGRLWLYRGNGSSGWLPRVQIGSGWNGMDVIDRVGDFDGDGRPDVLAREKATGYLWLYRGNGTGGWLPRARVGSGWNGMNAVFSPGDFNGDGRVDVLARERTTGYLWLYPGNGRGGWLPRVRVGTGWNGFNALVGPGDLTGDGATDVLAREAGTGRLVLYPGNGRGGWKPRVAYGTGWNAMNAFVGPGDFTGDRVPDLLAREAATGYLWLYPGNGTGGWQPRVRVGSGWQSMTALS</sequence>
<dbReference type="Gene3D" id="2.130.10.130">
    <property type="entry name" value="Integrin alpha, N-terminal"/>
    <property type="match status" value="1"/>
</dbReference>
<keyword evidence="1" id="KW-0732">Signal</keyword>
<dbReference type="InterPro" id="IPR028994">
    <property type="entry name" value="Integrin_alpha_N"/>
</dbReference>
<reference evidence="2 3" key="1">
    <citation type="submission" date="2017-10" db="EMBL/GenBank/DDBJ databases">
        <title>Sequencing the genomes of 1000 actinobacteria strains.</title>
        <authorList>
            <person name="Klenk H.-P."/>
        </authorList>
    </citation>
    <scope>NUCLEOTIDE SEQUENCE [LARGE SCALE GENOMIC DNA]</scope>
    <source>
        <strain evidence="2 3">DSM 21838</strain>
    </source>
</reference>
<organism evidence="2 3">
    <name type="scientific">Georgenia soli</name>
    <dbReference type="NCBI Taxonomy" id="638953"/>
    <lineage>
        <taxon>Bacteria</taxon>
        <taxon>Bacillati</taxon>
        <taxon>Actinomycetota</taxon>
        <taxon>Actinomycetes</taxon>
        <taxon>Micrococcales</taxon>
        <taxon>Bogoriellaceae</taxon>
        <taxon>Georgenia</taxon>
    </lineage>
</organism>
<dbReference type="SUPFAM" id="SSF51445">
    <property type="entry name" value="(Trans)glycosidases"/>
    <property type="match status" value="1"/>
</dbReference>
<proteinExistence type="predicted"/>
<protein>
    <submittedName>
        <fullName evidence="2">VCBS repeat protein</fullName>
    </submittedName>
</protein>
<dbReference type="PANTHER" id="PTHR46580:SF4">
    <property type="entry name" value="ATP_GTP-BINDING PROTEIN"/>
    <property type="match status" value="1"/>
</dbReference>
<dbReference type="InterPro" id="IPR013517">
    <property type="entry name" value="FG-GAP"/>
</dbReference>
<dbReference type="InterPro" id="IPR017853">
    <property type="entry name" value="GH"/>
</dbReference>
<dbReference type="AlphaFoldDB" id="A0A2A9EIB9"/>
<evidence type="ECO:0000313" key="3">
    <source>
        <dbReference type="Proteomes" id="UP000222106"/>
    </source>
</evidence>
<dbReference type="PANTHER" id="PTHR46580">
    <property type="entry name" value="SENSOR KINASE-RELATED"/>
    <property type="match status" value="1"/>
</dbReference>
<comment type="caution">
    <text evidence="2">The sequence shown here is derived from an EMBL/GenBank/DDBJ whole genome shotgun (WGS) entry which is preliminary data.</text>
</comment>
<gene>
    <name evidence="2" type="ORF">ATJ97_1160</name>
</gene>
<dbReference type="SUPFAM" id="SSF69318">
    <property type="entry name" value="Integrin alpha N-terminal domain"/>
    <property type="match status" value="1"/>
</dbReference>
<accession>A0A2A9EIB9</accession>